<dbReference type="HOGENOM" id="CLU_075053_9_2_10"/>
<dbReference type="InterPro" id="IPR018490">
    <property type="entry name" value="cNMP-bd_dom_sf"/>
</dbReference>
<dbReference type="SUPFAM" id="SSF51206">
    <property type="entry name" value="cAMP-binding domain-like"/>
    <property type="match status" value="1"/>
</dbReference>
<dbReference type="PROSITE" id="PS50042">
    <property type="entry name" value="CNMP_BINDING_3"/>
    <property type="match status" value="1"/>
</dbReference>
<dbReference type="Proteomes" id="UP000007435">
    <property type="component" value="Chromosome"/>
</dbReference>
<sequence length="192" mass="22115">MKLQDYLIERAGLTVEEVKGLEPFMQRKTIQKGEFALRAGEICEESLFIEEGLLRFYTIDNGGKEHIVQFAPEGWFLADRASIFFHSPTEYFIDAIEETKVAFLSQDFMCQAAVGTKSFAQYNETLLQRHIGQLQHRISMLIGASAEERYLEFVKTYPDLMMRVPQWMIASYLGITPESLSRVRKELSKKGL</sequence>
<proteinExistence type="predicted"/>
<dbReference type="Gene3D" id="2.60.120.10">
    <property type="entry name" value="Jelly Rolls"/>
    <property type="match status" value="1"/>
</dbReference>
<evidence type="ECO:0000313" key="3">
    <source>
        <dbReference type="Proteomes" id="UP000007435"/>
    </source>
</evidence>
<dbReference type="AlphaFoldDB" id="E4RUC8"/>
<dbReference type="EMBL" id="CP002305">
    <property type="protein sequence ID" value="ADQ16962.1"/>
    <property type="molecule type" value="Genomic_DNA"/>
</dbReference>
<dbReference type="InterPro" id="IPR036388">
    <property type="entry name" value="WH-like_DNA-bd_sf"/>
</dbReference>
<protein>
    <submittedName>
        <fullName evidence="2">Transcriptional regulator, Crp/Fnr family</fullName>
    </submittedName>
</protein>
<dbReference type="eggNOG" id="COG0664">
    <property type="taxonomic scope" value="Bacteria"/>
</dbReference>
<dbReference type="KEGG" id="lby:Lbys_1242"/>
<evidence type="ECO:0000313" key="2">
    <source>
        <dbReference type="EMBL" id="ADQ16962.1"/>
    </source>
</evidence>
<organism evidence="2 3">
    <name type="scientific">Leadbetterella byssophila (strain DSM 17132 / JCM 16389 / KACC 11308 / NBRC 106382 / 4M15)</name>
    <dbReference type="NCBI Taxonomy" id="649349"/>
    <lineage>
        <taxon>Bacteria</taxon>
        <taxon>Pseudomonadati</taxon>
        <taxon>Bacteroidota</taxon>
        <taxon>Cytophagia</taxon>
        <taxon>Cytophagales</taxon>
        <taxon>Leadbetterellaceae</taxon>
        <taxon>Leadbetterella</taxon>
    </lineage>
</organism>
<feature type="domain" description="Cyclic nucleotide-binding" evidence="1">
    <location>
        <begin position="9"/>
        <end position="107"/>
    </location>
</feature>
<dbReference type="Pfam" id="PF00027">
    <property type="entry name" value="cNMP_binding"/>
    <property type="match status" value="1"/>
</dbReference>
<name>E4RUC8_LEAB4</name>
<accession>E4RUC8</accession>
<dbReference type="OrthoDB" id="1933280at2"/>
<reference key="1">
    <citation type="submission" date="2010-11" db="EMBL/GenBank/DDBJ databases">
        <title>The complete genome of Leadbetterella byssophila DSM 17132.</title>
        <authorList>
            <consortium name="US DOE Joint Genome Institute (JGI-PGF)"/>
            <person name="Lucas S."/>
            <person name="Copeland A."/>
            <person name="Lapidus A."/>
            <person name="Glavina del Rio T."/>
            <person name="Dalin E."/>
            <person name="Tice H."/>
            <person name="Bruce D."/>
            <person name="Goodwin L."/>
            <person name="Pitluck S."/>
            <person name="Kyrpides N."/>
            <person name="Mavromatis K."/>
            <person name="Ivanova N."/>
            <person name="Teshima H."/>
            <person name="Brettin T."/>
            <person name="Detter J.C."/>
            <person name="Han C."/>
            <person name="Tapia R."/>
            <person name="Land M."/>
            <person name="Hauser L."/>
            <person name="Markowitz V."/>
            <person name="Cheng J.-F."/>
            <person name="Hugenholtz P."/>
            <person name="Woyke T."/>
            <person name="Wu D."/>
            <person name="Tindall B."/>
            <person name="Pomrenke H.G."/>
            <person name="Brambilla E."/>
            <person name="Klenk H.-P."/>
            <person name="Eisen J.A."/>
        </authorList>
    </citation>
    <scope>NUCLEOTIDE SEQUENCE [LARGE SCALE GENOMIC DNA]</scope>
    <source>
        <strain>DSM 17132</strain>
    </source>
</reference>
<reference evidence="2 3" key="2">
    <citation type="journal article" date="2011" name="Stand. Genomic Sci.">
        <title>Complete genome sequence of Leadbetterella byssophila type strain (4M15).</title>
        <authorList>
            <person name="Abt B."/>
            <person name="Teshima H."/>
            <person name="Lucas S."/>
            <person name="Lapidus A."/>
            <person name="Del Rio T.G."/>
            <person name="Nolan M."/>
            <person name="Tice H."/>
            <person name="Cheng J.F."/>
            <person name="Pitluck S."/>
            <person name="Liolios K."/>
            <person name="Pagani I."/>
            <person name="Ivanova N."/>
            <person name="Mavromatis K."/>
            <person name="Pati A."/>
            <person name="Tapia R."/>
            <person name="Han C."/>
            <person name="Goodwin L."/>
            <person name="Chen A."/>
            <person name="Palaniappan K."/>
            <person name="Land M."/>
            <person name="Hauser L."/>
            <person name="Chang Y.J."/>
            <person name="Jeffries C.D."/>
            <person name="Rohde M."/>
            <person name="Goker M."/>
            <person name="Tindall B.J."/>
            <person name="Detter J.C."/>
            <person name="Woyke T."/>
            <person name="Bristow J."/>
            <person name="Eisen J.A."/>
            <person name="Markowitz V."/>
            <person name="Hugenholtz P."/>
            <person name="Klenk H.P."/>
            <person name="Kyrpides N.C."/>
        </authorList>
    </citation>
    <scope>NUCLEOTIDE SEQUENCE [LARGE SCALE GENOMIC DNA]</scope>
    <source>
        <strain evidence="3">DSM 17132 / JCM 16389 / KACC 11308 / NBRC 106382 / 4M15</strain>
    </source>
</reference>
<dbReference type="Gene3D" id="1.10.10.10">
    <property type="entry name" value="Winged helix-like DNA-binding domain superfamily/Winged helix DNA-binding domain"/>
    <property type="match status" value="1"/>
</dbReference>
<gene>
    <name evidence="2" type="ordered locus">Lbys_1242</name>
</gene>
<keyword evidence="3" id="KW-1185">Reference proteome</keyword>
<evidence type="ECO:0000259" key="1">
    <source>
        <dbReference type="PROSITE" id="PS50042"/>
    </source>
</evidence>
<dbReference type="RefSeq" id="WP_013408012.1">
    <property type="nucleotide sequence ID" value="NC_014655.1"/>
</dbReference>
<dbReference type="STRING" id="649349.Lbys_1242"/>
<dbReference type="CDD" id="cd00038">
    <property type="entry name" value="CAP_ED"/>
    <property type="match status" value="1"/>
</dbReference>
<dbReference type="InterPro" id="IPR000595">
    <property type="entry name" value="cNMP-bd_dom"/>
</dbReference>
<dbReference type="InterPro" id="IPR014710">
    <property type="entry name" value="RmlC-like_jellyroll"/>
</dbReference>